<keyword evidence="3" id="KW-0804">Transcription</keyword>
<proteinExistence type="predicted"/>
<dbReference type="GO" id="GO:0003677">
    <property type="term" value="F:DNA binding"/>
    <property type="evidence" value="ECO:0007669"/>
    <property type="project" value="UniProtKB-KW"/>
</dbReference>
<evidence type="ECO:0000313" key="5">
    <source>
        <dbReference type="EMBL" id="CDF84678.1"/>
    </source>
</evidence>
<dbReference type="HOGENOM" id="CLU_111585_0_0_6"/>
<evidence type="ECO:0000259" key="4">
    <source>
        <dbReference type="PROSITE" id="PS51118"/>
    </source>
</evidence>
<sequence length="154" mass="17090">MKRASFEHMPCPAAQAMELIGDGWNLLILREAFYGASRFDQFAAHLGIASNTLSNRLKTLVDNGLFERRLYSTRPARHEYLLTAKGRDLRPVILTLMQWGRRHGAQAGRRVQLIDTRNGAPVEIALVDARSGEPIGPHHQIRRGADAVALPATA</sequence>
<feature type="domain" description="HTH hxlR-type" evidence="4">
    <location>
        <begin position="11"/>
        <end position="108"/>
    </location>
</feature>
<dbReference type="PROSITE" id="PS51118">
    <property type="entry name" value="HTH_HXLR"/>
    <property type="match status" value="1"/>
</dbReference>
<keyword evidence="1" id="KW-0805">Transcription regulation</keyword>
<evidence type="ECO:0000313" key="6">
    <source>
        <dbReference type="Proteomes" id="UP000025241"/>
    </source>
</evidence>
<evidence type="ECO:0000256" key="1">
    <source>
        <dbReference type="ARBA" id="ARBA00023015"/>
    </source>
</evidence>
<evidence type="ECO:0000256" key="2">
    <source>
        <dbReference type="ARBA" id="ARBA00023125"/>
    </source>
</evidence>
<name>A0A024HJR6_PSEKB</name>
<reference evidence="5 6" key="1">
    <citation type="submission" date="2013-03" db="EMBL/GenBank/DDBJ databases">
        <authorList>
            <person name="Linke B."/>
        </authorList>
    </citation>
    <scope>NUCLEOTIDE SEQUENCE [LARGE SCALE GENOMIC DNA]</scope>
    <source>
        <strain evidence="5 6">B13</strain>
    </source>
</reference>
<dbReference type="OrthoDB" id="9807069at2"/>
<organism evidence="5 6">
    <name type="scientific">Pseudomonas knackmussii (strain DSM 6978 / CCUG 54928 / LMG 23759 / B13)</name>
    <dbReference type="NCBI Taxonomy" id="1301098"/>
    <lineage>
        <taxon>Bacteria</taxon>
        <taxon>Pseudomonadati</taxon>
        <taxon>Pseudomonadota</taxon>
        <taxon>Gammaproteobacteria</taxon>
        <taxon>Pseudomonadales</taxon>
        <taxon>Pseudomonadaceae</taxon>
        <taxon>Pseudomonas</taxon>
    </lineage>
</organism>
<dbReference type="eggNOG" id="COG1733">
    <property type="taxonomic scope" value="Bacteria"/>
</dbReference>
<dbReference type="PANTHER" id="PTHR33204:SF18">
    <property type="entry name" value="TRANSCRIPTIONAL REGULATORY PROTEIN"/>
    <property type="match status" value="1"/>
</dbReference>
<dbReference type="Gene3D" id="1.10.10.10">
    <property type="entry name" value="Winged helix-like DNA-binding domain superfamily/Winged helix DNA-binding domain"/>
    <property type="match status" value="1"/>
</dbReference>
<protein>
    <recommendedName>
        <fullName evidence="4">HTH hxlR-type domain-containing protein</fullName>
    </recommendedName>
</protein>
<dbReference type="RefSeq" id="WP_043253192.1">
    <property type="nucleotide sequence ID" value="NZ_HG322950.1"/>
</dbReference>
<gene>
    <name evidence="5" type="ORF">PKB_3334</name>
</gene>
<accession>A0A024HJR6</accession>
<keyword evidence="2" id="KW-0238">DNA-binding</keyword>
<dbReference type="Pfam" id="PF01638">
    <property type="entry name" value="HxlR"/>
    <property type="match status" value="1"/>
</dbReference>
<dbReference type="AlphaFoldDB" id="A0A024HJR6"/>
<reference evidence="5 6" key="2">
    <citation type="submission" date="2014-05" db="EMBL/GenBank/DDBJ databases">
        <title>Genome sequence of the 3-chlorobenzoate degrading bacterium Pseudomonas knackmussii B13 shows multiple evidence for horizontal gene transfer.</title>
        <authorList>
            <person name="Miyazaki R."/>
            <person name="Bertelli C."/>
            <person name="Falquet L."/>
            <person name="Robinson-Rechavi M."/>
            <person name="Gharib W."/>
            <person name="Roy S."/>
            <person name="Van der Meer J.R."/>
        </authorList>
    </citation>
    <scope>NUCLEOTIDE SEQUENCE [LARGE SCALE GENOMIC DNA]</scope>
    <source>
        <strain evidence="5 6">B13</strain>
    </source>
</reference>
<dbReference type="STRING" id="1301098.PKB_3334"/>
<dbReference type="PATRIC" id="fig|1301098.3.peg.3348"/>
<dbReference type="InterPro" id="IPR036390">
    <property type="entry name" value="WH_DNA-bd_sf"/>
</dbReference>
<dbReference type="InterPro" id="IPR036388">
    <property type="entry name" value="WH-like_DNA-bd_sf"/>
</dbReference>
<keyword evidence="6" id="KW-1185">Reference proteome</keyword>
<dbReference type="PANTHER" id="PTHR33204">
    <property type="entry name" value="TRANSCRIPTIONAL REGULATOR, MARR FAMILY"/>
    <property type="match status" value="1"/>
</dbReference>
<dbReference type="EMBL" id="HG322950">
    <property type="protein sequence ID" value="CDF84678.1"/>
    <property type="molecule type" value="Genomic_DNA"/>
</dbReference>
<dbReference type="SUPFAM" id="SSF46785">
    <property type="entry name" value="Winged helix' DNA-binding domain"/>
    <property type="match status" value="1"/>
</dbReference>
<dbReference type="KEGG" id="pkc:PKB_3334"/>
<evidence type="ECO:0000256" key="3">
    <source>
        <dbReference type="ARBA" id="ARBA00023163"/>
    </source>
</evidence>
<dbReference type="InterPro" id="IPR002577">
    <property type="entry name" value="HTH_HxlR"/>
</dbReference>
<dbReference type="Proteomes" id="UP000025241">
    <property type="component" value="Chromosome I"/>
</dbReference>